<keyword evidence="7 12" id="KW-0663">Pyridoxal phosphate</keyword>
<evidence type="ECO:0000256" key="10">
    <source>
        <dbReference type="ARBA" id="ARBA00049229"/>
    </source>
</evidence>
<dbReference type="PANTHER" id="PTHR42743">
    <property type="entry name" value="AMINO-ACID AMINOTRANSFERASE"/>
    <property type="match status" value="1"/>
</dbReference>
<dbReference type="InterPro" id="IPR043132">
    <property type="entry name" value="BCAT-like_C"/>
</dbReference>
<sequence length="281" mass="31546">MFHQPLQTTVYLLYNGQTILEEELLLPISNRAFQYNDGFFETIILKEGKIRFWPQHLERIREAADALGIEMPAELFSDQFSKTLLQLAEQNKYGSLARVKLKVWRAGAGLYTPQTDKAEWLVTVQEAQKPLTNPIQVGICQTSRTIPSPFSSFKGVNSPVYVLASREKASRGLDDLILLDPAGNLAELTFSNLFWIKDQMLFTPALATGCLNGILRRKLLQLVSQNNWDVQEGLFKPDALKEAQVVFGGNVTGLRMIETLDGEIIGTQPLVLESIMNELGF</sequence>
<name>A0A5B6TP37_9BACT</name>
<comment type="catalytic activity">
    <reaction evidence="10">
        <text>L-leucine + 2-oxoglutarate = 4-methyl-2-oxopentanoate + L-glutamate</text>
        <dbReference type="Rhea" id="RHEA:18321"/>
        <dbReference type="ChEBI" id="CHEBI:16810"/>
        <dbReference type="ChEBI" id="CHEBI:17865"/>
        <dbReference type="ChEBI" id="CHEBI:29985"/>
        <dbReference type="ChEBI" id="CHEBI:57427"/>
        <dbReference type="EC" id="2.6.1.42"/>
    </reaction>
</comment>
<comment type="catalytic activity">
    <reaction evidence="9">
        <text>L-isoleucine + 2-oxoglutarate = (S)-3-methyl-2-oxopentanoate + L-glutamate</text>
        <dbReference type="Rhea" id="RHEA:24801"/>
        <dbReference type="ChEBI" id="CHEBI:16810"/>
        <dbReference type="ChEBI" id="CHEBI:29985"/>
        <dbReference type="ChEBI" id="CHEBI:35146"/>
        <dbReference type="ChEBI" id="CHEBI:58045"/>
        <dbReference type="EC" id="2.6.1.42"/>
    </reaction>
</comment>
<dbReference type="OrthoDB" id="9805628at2"/>
<evidence type="ECO:0000256" key="1">
    <source>
        <dbReference type="ARBA" id="ARBA00001933"/>
    </source>
</evidence>
<organism evidence="13 14">
    <name type="scientific">Rufibacter hautae</name>
    <dbReference type="NCBI Taxonomy" id="2595005"/>
    <lineage>
        <taxon>Bacteria</taxon>
        <taxon>Pseudomonadati</taxon>
        <taxon>Bacteroidota</taxon>
        <taxon>Cytophagia</taxon>
        <taxon>Cytophagales</taxon>
        <taxon>Hymenobacteraceae</taxon>
        <taxon>Rufibacter</taxon>
    </lineage>
</organism>
<evidence type="ECO:0000313" key="14">
    <source>
        <dbReference type="Proteomes" id="UP000324133"/>
    </source>
</evidence>
<evidence type="ECO:0000256" key="2">
    <source>
        <dbReference type="ARBA" id="ARBA00004824"/>
    </source>
</evidence>
<dbReference type="GO" id="GO:0046394">
    <property type="term" value="P:carboxylic acid biosynthetic process"/>
    <property type="evidence" value="ECO:0007669"/>
    <property type="project" value="UniProtKB-ARBA"/>
</dbReference>
<dbReference type="InterPro" id="IPR001544">
    <property type="entry name" value="Aminotrans_IV"/>
</dbReference>
<dbReference type="Gene3D" id="3.30.470.10">
    <property type="match status" value="1"/>
</dbReference>
<evidence type="ECO:0000256" key="3">
    <source>
        <dbReference type="ARBA" id="ARBA00004931"/>
    </source>
</evidence>
<comment type="pathway">
    <text evidence="2">Amino-acid biosynthesis; L-isoleucine biosynthesis; L-isoleucine from 2-oxobutanoate: step 4/4.</text>
</comment>
<comment type="caution">
    <text evidence="13">The sequence shown here is derived from an EMBL/GenBank/DDBJ whole genome shotgun (WGS) entry which is preliminary data.</text>
</comment>
<keyword evidence="13" id="KW-0032">Aminotransferase</keyword>
<dbReference type="AlphaFoldDB" id="A0A5B6TP37"/>
<comment type="pathway">
    <text evidence="4">Amino-acid biosynthesis; L-leucine biosynthesis; L-leucine from 3-methyl-2-oxobutanoate: step 4/4.</text>
</comment>
<evidence type="ECO:0000256" key="5">
    <source>
        <dbReference type="ARBA" id="ARBA00009320"/>
    </source>
</evidence>
<reference evidence="13 14" key="1">
    <citation type="submission" date="2019-07" db="EMBL/GenBank/DDBJ databases">
        <title>Rufibacter sp. nov., isolated from lake sediment.</title>
        <authorList>
            <person name="Qu J.-H."/>
        </authorList>
    </citation>
    <scope>NUCLEOTIDE SEQUENCE [LARGE SCALE GENOMIC DNA]</scope>
    <source>
        <strain evidence="13 14">NBS58-1</strain>
    </source>
</reference>
<evidence type="ECO:0000256" key="12">
    <source>
        <dbReference type="RuleBase" id="RU004516"/>
    </source>
</evidence>
<evidence type="ECO:0000256" key="7">
    <source>
        <dbReference type="ARBA" id="ARBA00022898"/>
    </source>
</evidence>
<comment type="similarity">
    <text evidence="5 11">Belongs to the class-IV pyridoxal-phosphate-dependent aminotransferase family.</text>
</comment>
<dbReference type="EMBL" id="VKKY01000002">
    <property type="protein sequence ID" value="KAA3438183.1"/>
    <property type="molecule type" value="Genomic_DNA"/>
</dbReference>
<comment type="cofactor">
    <cofactor evidence="1 12">
        <name>pyridoxal 5'-phosphate</name>
        <dbReference type="ChEBI" id="CHEBI:597326"/>
    </cofactor>
</comment>
<evidence type="ECO:0000256" key="9">
    <source>
        <dbReference type="ARBA" id="ARBA00048798"/>
    </source>
</evidence>
<dbReference type="Proteomes" id="UP000324133">
    <property type="component" value="Unassembled WGS sequence"/>
</dbReference>
<dbReference type="PROSITE" id="PS00770">
    <property type="entry name" value="AA_TRANSFER_CLASS_4"/>
    <property type="match status" value="1"/>
</dbReference>
<evidence type="ECO:0000256" key="6">
    <source>
        <dbReference type="ARBA" id="ARBA00013053"/>
    </source>
</evidence>
<dbReference type="InterPro" id="IPR050571">
    <property type="entry name" value="Class-IV_PLP-Dep_Aminotrnsfr"/>
</dbReference>
<evidence type="ECO:0000256" key="4">
    <source>
        <dbReference type="ARBA" id="ARBA00005072"/>
    </source>
</evidence>
<dbReference type="PANTHER" id="PTHR42743:SF11">
    <property type="entry name" value="AMINODEOXYCHORISMATE LYASE"/>
    <property type="match status" value="1"/>
</dbReference>
<dbReference type="InterPro" id="IPR018300">
    <property type="entry name" value="Aminotrans_IV_CS"/>
</dbReference>
<keyword evidence="13" id="KW-0808">Transferase</keyword>
<dbReference type="Pfam" id="PF01063">
    <property type="entry name" value="Aminotran_4"/>
    <property type="match status" value="1"/>
</dbReference>
<evidence type="ECO:0000256" key="8">
    <source>
        <dbReference type="ARBA" id="ARBA00048212"/>
    </source>
</evidence>
<dbReference type="GO" id="GO:0004084">
    <property type="term" value="F:branched-chain-amino-acid transaminase activity"/>
    <property type="evidence" value="ECO:0007669"/>
    <property type="project" value="UniProtKB-EC"/>
</dbReference>
<keyword evidence="14" id="KW-1185">Reference proteome</keyword>
<gene>
    <name evidence="13" type="ORF">FOA19_13050</name>
</gene>
<comment type="pathway">
    <text evidence="3">Amino-acid biosynthesis; L-valine biosynthesis; L-valine from pyruvate: step 4/4.</text>
</comment>
<dbReference type="EC" id="2.6.1.42" evidence="6"/>
<dbReference type="InterPro" id="IPR043131">
    <property type="entry name" value="BCAT-like_N"/>
</dbReference>
<evidence type="ECO:0000256" key="11">
    <source>
        <dbReference type="RuleBase" id="RU004106"/>
    </source>
</evidence>
<evidence type="ECO:0000313" key="13">
    <source>
        <dbReference type="EMBL" id="KAA3438183.1"/>
    </source>
</evidence>
<accession>A0A5B6TP37</accession>
<dbReference type="InterPro" id="IPR036038">
    <property type="entry name" value="Aminotransferase-like"/>
</dbReference>
<proteinExistence type="inferred from homology"/>
<comment type="catalytic activity">
    <reaction evidence="8">
        <text>L-valine + 2-oxoglutarate = 3-methyl-2-oxobutanoate + L-glutamate</text>
        <dbReference type="Rhea" id="RHEA:24813"/>
        <dbReference type="ChEBI" id="CHEBI:11851"/>
        <dbReference type="ChEBI" id="CHEBI:16810"/>
        <dbReference type="ChEBI" id="CHEBI:29985"/>
        <dbReference type="ChEBI" id="CHEBI:57762"/>
        <dbReference type="EC" id="2.6.1.42"/>
    </reaction>
</comment>
<dbReference type="Gene3D" id="3.20.10.10">
    <property type="entry name" value="D-amino Acid Aminotransferase, subunit A, domain 2"/>
    <property type="match status" value="1"/>
</dbReference>
<dbReference type="SUPFAM" id="SSF56752">
    <property type="entry name" value="D-aminoacid aminotransferase-like PLP-dependent enzymes"/>
    <property type="match status" value="1"/>
</dbReference>
<protein>
    <recommendedName>
        <fullName evidence="6">branched-chain-amino-acid transaminase</fullName>
        <ecNumber evidence="6">2.6.1.42</ecNumber>
    </recommendedName>
</protein>